<gene>
    <name evidence="2" type="ORF">CLV62_110117</name>
</gene>
<dbReference type="PANTHER" id="PTHR43464:SF82">
    <property type="entry name" value="METHYLTRANSFERASE DOMAIN-CONTAINING PROTEIN"/>
    <property type="match status" value="1"/>
</dbReference>
<dbReference type="PANTHER" id="PTHR43464">
    <property type="entry name" value="METHYLTRANSFERASE"/>
    <property type="match status" value="1"/>
</dbReference>
<dbReference type="Proteomes" id="UP000247973">
    <property type="component" value="Unassembled WGS sequence"/>
</dbReference>
<comment type="caution">
    <text evidence="2">The sequence shown here is derived from an EMBL/GenBank/DDBJ whole genome shotgun (WGS) entry which is preliminary data.</text>
</comment>
<proteinExistence type="predicted"/>
<dbReference type="RefSeq" id="WP_110310587.1">
    <property type="nucleotide sequence ID" value="NZ_QICL01000010.1"/>
</dbReference>
<dbReference type="EMBL" id="QICL01000010">
    <property type="protein sequence ID" value="PXV64473.1"/>
    <property type="molecule type" value="Genomic_DNA"/>
</dbReference>
<evidence type="ECO:0000313" key="3">
    <source>
        <dbReference type="Proteomes" id="UP000247973"/>
    </source>
</evidence>
<dbReference type="InterPro" id="IPR029063">
    <property type="entry name" value="SAM-dependent_MTases_sf"/>
</dbReference>
<keyword evidence="2" id="KW-0489">Methyltransferase</keyword>
<dbReference type="Gene3D" id="3.40.50.150">
    <property type="entry name" value="Vaccinia Virus protein VP39"/>
    <property type="match status" value="1"/>
</dbReference>
<dbReference type="InterPro" id="IPR013216">
    <property type="entry name" value="Methyltransf_11"/>
</dbReference>
<name>A0A2V3PP48_9BACT</name>
<sequence length="263" mass="30248">MSDYIEINKNAWNKKTEIHIKSEFYDNEVFLKGKSSLKNIELDLLGDIKGKSVLHLQCHFGQDSISLSRMGAIVTGIDLSDKAIEAAKLLAQQTNVDIEFICCDIFDLPAYLDKQFDIVFTSYGTICWLPDLDKWAAIVSKYLKPSGRLVFVEFHPFIWMYGNDFKTIAYNYFNSGEIIEGNKGSYTDRNADIEYSTVNWNHSTSEVLNSLIKYNIEIKSFNEYDYSPYNCFNHTIKIDTDKYQIDSFGNKVPMVFSVEGIKK</sequence>
<reference evidence="2 3" key="1">
    <citation type="submission" date="2018-03" db="EMBL/GenBank/DDBJ databases">
        <title>Genomic Encyclopedia of Archaeal and Bacterial Type Strains, Phase II (KMG-II): from individual species to whole genera.</title>
        <authorList>
            <person name="Goeker M."/>
        </authorList>
    </citation>
    <scope>NUCLEOTIDE SEQUENCE [LARGE SCALE GENOMIC DNA]</scope>
    <source>
        <strain evidence="2 3">DSM 100214</strain>
    </source>
</reference>
<accession>A0A2V3PP48</accession>
<dbReference type="CDD" id="cd02440">
    <property type="entry name" value="AdoMet_MTases"/>
    <property type="match status" value="1"/>
</dbReference>
<keyword evidence="2" id="KW-0808">Transferase</keyword>
<evidence type="ECO:0000313" key="2">
    <source>
        <dbReference type="EMBL" id="PXV64473.1"/>
    </source>
</evidence>
<dbReference type="GO" id="GO:0008757">
    <property type="term" value="F:S-adenosylmethionine-dependent methyltransferase activity"/>
    <property type="evidence" value="ECO:0007669"/>
    <property type="project" value="InterPro"/>
</dbReference>
<protein>
    <submittedName>
        <fullName evidence="2">Methyltransferase family protein</fullName>
    </submittedName>
</protein>
<organism evidence="2 3">
    <name type="scientific">Dysgonomonas alginatilytica</name>
    <dbReference type="NCBI Taxonomy" id="1605892"/>
    <lineage>
        <taxon>Bacteria</taxon>
        <taxon>Pseudomonadati</taxon>
        <taxon>Bacteroidota</taxon>
        <taxon>Bacteroidia</taxon>
        <taxon>Bacteroidales</taxon>
        <taxon>Dysgonomonadaceae</taxon>
        <taxon>Dysgonomonas</taxon>
    </lineage>
</organism>
<keyword evidence="3" id="KW-1185">Reference proteome</keyword>
<dbReference type="Pfam" id="PF08241">
    <property type="entry name" value="Methyltransf_11"/>
    <property type="match status" value="1"/>
</dbReference>
<dbReference type="OrthoDB" id="8385759at2"/>
<dbReference type="GO" id="GO:0032259">
    <property type="term" value="P:methylation"/>
    <property type="evidence" value="ECO:0007669"/>
    <property type="project" value="UniProtKB-KW"/>
</dbReference>
<dbReference type="AlphaFoldDB" id="A0A2V3PP48"/>
<dbReference type="SUPFAM" id="SSF53335">
    <property type="entry name" value="S-adenosyl-L-methionine-dependent methyltransferases"/>
    <property type="match status" value="1"/>
</dbReference>
<evidence type="ECO:0000259" key="1">
    <source>
        <dbReference type="Pfam" id="PF08241"/>
    </source>
</evidence>
<feature type="domain" description="Methyltransferase type 11" evidence="1">
    <location>
        <begin position="55"/>
        <end position="151"/>
    </location>
</feature>